<dbReference type="HAMAP" id="MF_01471">
    <property type="entry name" value="Cas2"/>
    <property type="match status" value="1"/>
</dbReference>
<dbReference type="CDD" id="cd09725">
    <property type="entry name" value="Cas2_I_II_III"/>
    <property type="match status" value="1"/>
</dbReference>
<dbReference type="EMBL" id="SMRS01000005">
    <property type="protein sequence ID" value="KAA0874814.1"/>
    <property type="molecule type" value="Genomic_DNA"/>
</dbReference>
<keyword evidence="7 9" id="KW-0460">Magnesium</keyword>
<evidence type="ECO:0000256" key="10">
    <source>
        <dbReference type="SAM" id="MobiDB-lite"/>
    </source>
</evidence>
<dbReference type="GO" id="GO:0046872">
    <property type="term" value="F:metal ion binding"/>
    <property type="evidence" value="ECO:0007669"/>
    <property type="project" value="UniProtKB-UniRule"/>
</dbReference>
<evidence type="ECO:0000313" key="12">
    <source>
        <dbReference type="Proteomes" id="UP000325302"/>
    </source>
</evidence>
<keyword evidence="4 9" id="KW-0479">Metal-binding</keyword>
<evidence type="ECO:0000313" key="11">
    <source>
        <dbReference type="EMBL" id="KAA0874814.1"/>
    </source>
</evidence>
<keyword evidence="6 9" id="KW-0378">Hydrolase</keyword>
<dbReference type="GO" id="GO:0004521">
    <property type="term" value="F:RNA endonuclease activity"/>
    <property type="evidence" value="ECO:0007669"/>
    <property type="project" value="InterPro"/>
</dbReference>
<evidence type="ECO:0000256" key="2">
    <source>
        <dbReference type="ARBA" id="ARBA00009959"/>
    </source>
</evidence>
<keyword evidence="12" id="KW-1185">Reference proteome</keyword>
<dbReference type="GO" id="GO:0051607">
    <property type="term" value="P:defense response to virus"/>
    <property type="evidence" value="ECO:0007669"/>
    <property type="project" value="UniProtKB-UniRule"/>
</dbReference>
<dbReference type="Pfam" id="PF09827">
    <property type="entry name" value="CRISPR_Cas2"/>
    <property type="match status" value="1"/>
</dbReference>
<evidence type="ECO:0000256" key="7">
    <source>
        <dbReference type="ARBA" id="ARBA00022842"/>
    </source>
</evidence>
<evidence type="ECO:0000256" key="5">
    <source>
        <dbReference type="ARBA" id="ARBA00022759"/>
    </source>
</evidence>
<dbReference type="InterPro" id="IPR021127">
    <property type="entry name" value="CRISPR_associated_Cas2"/>
</dbReference>
<comment type="caution">
    <text evidence="11">The sequence shown here is derived from an EMBL/GenBank/DDBJ whole genome shotgun (WGS) entry which is preliminary data.</text>
</comment>
<comment type="subunit">
    <text evidence="9">Homodimer, forms a heterotetramer with a Cas1 homodimer.</text>
</comment>
<dbReference type="AlphaFoldDB" id="A0A5A9W2T7"/>
<dbReference type="InterPro" id="IPR019199">
    <property type="entry name" value="Virulence_VapD/CRISPR_Cas2"/>
</dbReference>
<evidence type="ECO:0000256" key="3">
    <source>
        <dbReference type="ARBA" id="ARBA00022722"/>
    </source>
</evidence>
<accession>A0A5A9W2T7</accession>
<gene>
    <name evidence="9 11" type="primary">cas2</name>
    <name evidence="11" type="ORF">E1H14_08350</name>
</gene>
<protein>
    <recommendedName>
        <fullName evidence="9">CRISPR-associated endoribonuclease Cas2</fullName>
        <ecNumber evidence="9">3.1.-.-</ecNumber>
    </recommendedName>
</protein>
<comment type="similarity">
    <text evidence="2 9">Belongs to the CRISPR-associated endoribonuclease Cas2 protein family.</text>
</comment>
<comment type="function">
    <text evidence="9">CRISPR (clustered regularly interspaced short palindromic repeat), is an adaptive immune system that provides protection against mobile genetic elements (viruses, transposable elements and conjugative plasmids). CRISPR clusters contain sequences complementary to antecedent mobile elements and target invading nucleic acids. CRISPR clusters are transcribed and processed into CRISPR RNA (crRNA). Functions as a ssRNA-specific endoribonuclease. Involved in the integration of spacer DNA into the CRISPR cassette.</text>
</comment>
<dbReference type="OrthoDB" id="6006530at2"/>
<keyword evidence="8 9" id="KW-0051">Antiviral defense</keyword>
<proteinExistence type="inferred from homology"/>
<evidence type="ECO:0000256" key="8">
    <source>
        <dbReference type="ARBA" id="ARBA00023118"/>
    </source>
</evidence>
<organism evidence="11 12">
    <name type="scientific">Nitrincola tapanii</name>
    <dbReference type="NCBI Taxonomy" id="1708751"/>
    <lineage>
        <taxon>Bacteria</taxon>
        <taxon>Pseudomonadati</taxon>
        <taxon>Pseudomonadota</taxon>
        <taxon>Gammaproteobacteria</taxon>
        <taxon>Oceanospirillales</taxon>
        <taxon>Oceanospirillaceae</taxon>
        <taxon>Nitrincola</taxon>
    </lineage>
</organism>
<feature type="binding site" evidence="9">
    <location>
        <position position="14"/>
    </location>
    <ligand>
        <name>Mg(2+)</name>
        <dbReference type="ChEBI" id="CHEBI:18420"/>
        <note>catalytic</note>
    </ligand>
</feature>
<dbReference type="SUPFAM" id="SSF143430">
    <property type="entry name" value="TTP0101/SSO1404-like"/>
    <property type="match status" value="1"/>
</dbReference>
<evidence type="ECO:0000256" key="6">
    <source>
        <dbReference type="ARBA" id="ARBA00022801"/>
    </source>
</evidence>
<comment type="cofactor">
    <cofactor evidence="1 9">
        <name>Mg(2+)</name>
        <dbReference type="ChEBI" id="CHEBI:18420"/>
    </cofactor>
</comment>
<dbReference type="EC" id="3.1.-.-" evidence="9"/>
<dbReference type="GO" id="GO:0043571">
    <property type="term" value="P:maintenance of CRISPR repeat elements"/>
    <property type="evidence" value="ECO:0007669"/>
    <property type="project" value="UniProtKB-UniRule"/>
</dbReference>
<dbReference type="GO" id="GO:0016787">
    <property type="term" value="F:hydrolase activity"/>
    <property type="evidence" value="ECO:0007669"/>
    <property type="project" value="UniProtKB-KW"/>
</dbReference>
<dbReference type="Proteomes" id="UP000325302">
    <property type="component" value="Unassembled WGS sequence"/>
</dbReference>
<dbReference type="Gene3D" id="3.30.70.240">
    <property type="match status" value="1"/>
</dbReference>
<keyword evidence="5 9" id="KW-0255">Endonuclease</keyword>
<evidence type="ECO:0000256" key="9">
    <source>
        <dbReference type="HAMAP-Rule" id="MF_01471"/>
    </source>
</evidence>
<dbReference type="RefSeq" id="WP_149390994.1">
    <property type="nucleotide sequence ID" value="NZ_SMRS01000005.1"/>
</dbReference>
<feature type="region of interest" description="Disordered" evidence="10">
    <location>
        <begin position="101"/>
        <end position="123"/>
    </location>
</feature>
<keyword evidence="3 9" id="KW-0540">Nuclease</keyword>
<sequence>MPTQRQHWSLIAYDVRSPRRLQRLHRFLRTQAYALQESVFAWYGTEQAKLQLQARMLDFIDTTEDDLRGYRMRAGTEIQLWGKSPFTEGVFDTGYPPHQCHLIDPELREPDEDHGQKSEGEAA</sequence>
<reference evidence="11 12" key="1">
    <citation type="submission" date="2019-03" db="EMBL/GenBank/DDBJ databases">
        <title>Nitrincola sp. nov. isolated from an Indian soda lake.</title>
        <authorList>
            <person name="Joshi A."/>
            <person name="Thite S.V."/>
            <person name="Joseph N."/>
            <person name="Dhotre D."/>
            <person name="Moorthy M."/>
            <person name="Shouche Y.S."/>
        </authorList>
    </citation>
    <scope>NUCLEOTIDE SEQUENCE [LARGE SCALE GENOMIC DNA]</scope>
    <source>
        <strain evidence="11 12">MEB193</strain>
    </source>
</reference>
<evidence type="ECO:0000256" key="1">
    <source>
        <dbReference type="ARBA" id="ARBA00001946"/>
    </source>
</evidence>
<evidence type="ECO:0000256" key="4">
    <source>
        <dbReference type="ARBA" id="ARBA00022723"/>
    </source>
</evidence>
<dbReference type="NCBIfam" id="TIGR01573">
    <property type="entry name" value="cas2"/>
    <property type="match status" value="1"/>
</dbReference>
<name>A0A5A9W2T7_9GAMM</name>